<dbReference type="PANTHER" id="PTHR43798:SF33">
    <property type="entry name" value="HYDROLASE, PUTATIVE (AFU_ORTHOLOGUE AFUA_2G14860)-RELATED"/>
    <property type="match status" value="1"/>
</dbReference>
<keyword evidence="2" id="KW-0378">Hydrolase</keyword>
<feature type="domain" description="AB hydrolase-1" evidence="1">
    <location>
        <begin position="36"/>
        <end position="277"/>
    </location>
</feature>
<dbReference type="PRINTS" id="PR00111">
    <property type="entry name" value="ABHYDROLASE"/>
</dbReference>
<sequence>MSGFVIWTDQRIMQEITLHYGSRQLAALGLGDPGKPLLLALHGWLDNAASFIPLAQHLQNYYVLAIDLPGHGMSPHRSEDAHYHLVDWVQDLHGLITAQGWQDVSILGHSLGGIIASLYAASFPEMVKHLILIESFGPLTEPEDTSPQQLRDSVLSRLEIASKPARHPKDEAQAVTARKLAGDMRAPSAALLVKRNLRALDDGCLQWRSDRRLRTISSLRMTNAQAEAFLRAVQAPVLLLLGEKGFEKLRVNLAKRQEWVKDLTVRTLPGGHHLHMDYPLQAADSIQDFLK</sequence>
<evidence type="ECO:0000313" key="2">
    <source>
        <dbReference type="EMBL" id="MFC6439513.1"/>
    </source>
</evidence>
<dbReference type="Proteomes" id="UP001596364">
    <property type="component" value="Unassembled WGS sequence"/>
</dbReference>
<comment type="caution">
    <text evidence="2">The sequence shown here is derived from an EMBL/GenBank/DDBJ whole genome shotgun (WGS) entry which is preliminary data.</text>
</comment>
<dbReference type="PANTHER" id="PTHR43798">
    <property type="entry name" value="MONOACYLGLYCEROL LIPASE"/>
    <property type="match status" value="1"/>
</dbReference>
<name>A0ABW1XHF2_9ALTE</name>
<proteinExistence type="predicted"/>
<gene>
    <name evidence="2" type="ORF">ACFP85_05035</name>
</gene>
<reference evidence="3" key="1">
    <citation type="journal article" date="2019" name="Int. J. Syst. Evol. Microbiol.">
        <title>The Global Catalogue of Microorganisms (GCM) 10K type strain sequencing project: providing services to taxonomists for standard genome sequencing and annotation.</title>
        <authorList>
            <consortium name="The Broad Institute Genomics Platform"/>
            <consortium name="The Broad Institute Genome Sequencing Center for Infectious Disease"/>
            <person name="Wu L."/>
            <person name="Ma J."/>
        </authorList>
    </citation>
    <scope>NUCLEOTIDE SEQUENCE [LARGE SCALE GENOMIC DNA]</scope>
    <source>
        <strain evidence="3">CGMCC 1.16031</strain>
    </source>
</reference>
<dbReference type="Pfam" id="PF00561">
    <property type="entry name" value="Abhydrolase_1"/>
    <property type="match status" value="1"/>
</dbReference>
<keyword evidence="3" id="KW-1185">Reference proteome</keyword>
<dbReference type="InterPro" id="IPR050266">
    <property type="entry name" value="AB_hydrolase_sf"/>
</dbReference>
<dbReference type="InterPro" id="IPR000073">
    <property type="entry name" value="AB_hydrolase_1"/>
</dbReference>
<organism evidence="2 3">
    <name type="scientific">Pseudobowmanella zhangzhouensis</name>
    <dbReference type="NCBI Taxonomy" id="1537679"/>
    <lineage>
        <taxon>Bacteria</taxon>
        <taxon>Pseudomonadati</taxon>
        <taxon>Pseudomonadota</taxon>
        <taxon>Gammaproteobacteria</taxon>
        <taxon>Alteromonadales</taxon>
        <taxon>Alteromonadaceae</taxon>
    </lineage>
</organism>
<accession>A0ABW1XHF2</accession>
<protein>
    <submittedName>
        <fullName evidence="2">Alpha/beta fold hydrolase</fullName>
    </submittedName>
</protein>
<dbReference type="EMBL" id="JBHSUS010000001">
    <property type="protein sequence ID" value="MFC6439513.1"/>
    <property type="molecule type" value="Genomic_DNA"/>
</dbReference>
<evidence type="ECO:0000313" key="3">
    <source>
        <dbReference type="Proteomes" id="UP001596364"/>
    </source>
</evidence>
<evidence type="ECO:0000259" key="1">
    <source>
        <dbReference type="Pfam" id="PF00561"/>
    </source>
</evidence>
<dbReference type="GO" id="GO:0016787">
    <property type="term" value="F:hydrolase activity"/>
    <property type="evidence" value="ECO:0007669"/>
    <property type="project" value="UniProtKB-KW"/>
</dbReference>
<dbReference type="SUPFAM" id="SSF53474">
    <property type="entry name" value="alpha/beta-Hydrolases"/>
    <property type="match status" value="1"/>
</dbReference>
<dbReference type="Gene3D" id="3.40.50.1820">
    <property type="entry name" value="alpha/beta hydrolase"/>
    <property type="match status" value="1"/>
</dbReference>
<dbReference type="RefSeq" id="WP_254426533.1">
    <property type="nucleotide sequence ID" value="NZ_JBHSUS010000001.1"/>
</dbReference>
<dbReference type="InterPro" id="IPR029058">
    <property type="entry name" value="AB_hydrolase_fold"/>
</dbReference>